<organism evidence="3 4">
    <name type="scientific">Allochromatium palmeri</name>
    <dbReference type="NCBI Taxonomy" id="231048"/>
    <lineage>
        <taxon>Bacteria</taxon>
        <taxon>Pseudomonadati</taxon>
        <taxon>Pseudomonadota</taxon>
        <taxon>Gammaproteobacteria</taxon>
        <taxon>Chromatiales</taxon>
        <taxon>Chromatiaceae</taxon>
        <taxon>Allochromatium</taxon>
    </lineage>
</organism>
<name>A0A6N8EJM6_9GAMM</name>
<sequence>MPSPIELPDIADAERTPLIEQLVALIETLAETTQRQAETIQQLRDEIAVLKGEKGKPTFKPSGMEDQSDPDKNKPGTGESTGKRAGSSKRSKTPDVPIHEECVIPPTEAPPPGSRFKGYRDVVVQDLKIEAHNTRYRLEVWQTPDGKWLCGERPATLQGGHFGPRLRAYLLYQHHHCHVTQPLLREQLLEWGIDLSVGQIDALLSGHNEPFFAEKDQLLEVGLEVSSFITVDDSGARHQGRNGYVTQIGNDFFAWFSSTERKSRINFLELLQAGEPVYGLNDEALTYWREQGLAQALRHALAASPILEIATTAAWEEHLKALGITKERHRRIATEGALLGGLLEKGLSRELVIVSDGAGQFAILLHALCWVHAEHLIHTLIPLNERQRLDQERVRDEIWTLYADLKAYQRAPDPAAVADLRARFEAIFSQKTAFATLNQTLKRLKTHQGELLLVLLRPDIPLHTNGSENDIRGYVKWRKISGGTRSDLGRRCRDTFASLKKTCRKLGISFWDYLNDRIGQVGDIQPLPEIVRERALPASGVP</sequence>
<dbReference type="EMBL" id="WNKT01000105">
    <property type="protein sequence ID" value="MTW23218.1"/>
    <property type="molecule type" value="Genomic_DNA"/>
</dbReference>
<comment type="caution">
    <text evidence="3">The sequence shown here is derived from an EMBL/GenBank/DDBJ whole genome shotgun (WGS) entry which is preliminary data.</text>
</comment>
<protein>
    <submittedName>
        <fullName evidence="3">Transposase</fullName>
    </submittedName>
</protein>
<dbReference type="RefSeq" id="WP_155451753.1">
    <property type="nucleotide sequence ID" value="NZ_WNKT01000105.1"/>
</dbReference>
<dbReference type="InterPro" id="IPR004291">
    <property type="entry name" value="Transposase_IS66_central"/>
</dbReference>
<dbReference type="InterPro" id="IPR052344">
    <property type="entry name" value="Transposase-related"/>
</dbReference>
<gene>
    <name evidence="3" type="ORF">GJ668_19525</name>
</gene>
<dbReference type="PANTHER" id="PTHR33678">
    <property type="entry name" value="BLL1576 PROTEIN"/>
    <property type="match status" value="1"/>
</dbReference>
<evidence type="ECO:0000256" key="1">
    <source>
        <dbReference type="SAM" id="MobiDB-lite"/>
    </source>
</evidence>
<accession>A0A6N8EJM6</accession>
<keyword evidence="4" id="KW-1185">Reference proteome</keyword>
<reference evidence="3 4" key="1">
    <citation type="submission" date="2019-11" db="EMBL/GenBank/DDBJ databases">
        <title>Whole-genome sequence of the anaerobic purple sulfur bacterium Allochromatium palmeri DSM 15591.</title>
        <authorList>
            <person name="Kyndt J.A."/>
            <person name="Meyer T.E."/>
        </authorList>
    </citation>
    <scope>NUCLEOTIDE SEQUENCE [LARGE SCALE GENOMIC DNA]</scope>
    <source>
        <strain evidence="3 4">DSM 15591</strain>
    </source>
</reference>
<dbReference type="OrthoDB" id="5413092at2"/>
<evidence type="ECO:0000313" key="3">
    <source>
        <dbReference type="EMBL" id="MTW23218.1"/>
    </source>
</evidence>
<evidence type="ECO:0000313" key="4">
    <source>
        <dbReference type="Proteomes" id="UP000434044"/>
    </source>
</evidence>
<dbReference type="Pfam" id="PF03050">
    <property type="entry name" value="DDE_Tnp_IS66"/>
    <property type="match status" value="1"/>
</dbReference>
<proteinExistence type="predicted"/>
<feature type="region of interest" description="Disordered" evidence="1">
    <location>
        <begin position="50"/>
        <end position="117"/>
    </location>
</feature>
<evidence type="ECO:0000259" key="2">
    <source>
        <dbReference type="Pfam" id="PF03050"/>
    </source>
</evidence>
<feature type="domain" description="Transposase IS66 central" evidence="2">
    <location>
        <begin position="353"/>
        <end position="489"/>
    </location>
</feature>
<dbReference type="Proteomes" id="UP000434044">
    <property type="component" value="Unassembled WGS sequence"/>
</dbReference>
<dbReference type="AlphaFoldDB" id="A0A6N8EJM6"/>